<keyword evidence="2" id="KW-0812">Transmembrane</keyword>
<sequence length="275" mass="29474">MDRIRHADPDPAALACKDNNLRDPIRRCLDKNPDHRPTPDQIIDVCAGTLQAGQWLPTALTARLDQRTAELDKILSRRGRPIVKLSAVPLILAIGAIIALIFASSHHTDQTSSPPSPASSRFVAAPSATSAASTSPTPIAVRDGEDPYADGCRVDEEEVDRRPMSFPGGSPYSYLVLFHSHRCDASWGYVYGPNSSRWSVHIVAHRQGDGATAPSSFSGNQRPNSWGNLLSTRTGCVSAEAYITQGRAQSSHTITDCAQDHGAVTRTTGSASHAS</sequence>
<dbReference type="EMBL" id="CP115300">
    <property type="protein sequence ID" value="WBO61537.1"/>
    <property type="molecule type" value="Genomic_DNA"/>
</dbReference>
<reference evidence="3 4" key="1">
    <citation type="submission" date="2022-12" db="EMBL/GenBank/DDBJ databases">
        <authorList>
            <person name="Mo P."/>
        </authorList>
    </citation>
    <scope>NUCLEOTIDE SEQUENCE [LARGE SCALE GENOMIC DNA]</scope>
    <source>
        <strain evidence="3 4">HUAS 2-6</strain>
    </source>
</reference>
<evidence type="ECO:0008006" key="5">
    <source>
        <dbReference type="Google" id="ProtNLM"/>
    </source>
</evidence>
<evidence type="ECO:0000313" key="4">
    <source>
        <dbReference type="Proteomes" id="UP001212326"/>
    </source>
</evidence>
<proteinExistence type="predicted"/>
<dbReference type="RefSeq" id="WP_270079498.1">
    <property type="nucleotide sequence ID" value="NZ_CP115300.1"/>
</dbReference>
<feature type="region of interest" description="Disordered" evidence="1">
    <location>
        <begin position="108"/>
        <end position="163"/>
    </location>
</feature>
<keyword evidence="2" id="KW-1133">Transmembrane helix</keyword>
<evidence type="ECO:0000313" key="3">
    <source>
        <dbReference type="EMBL" id="WBO61537.1"/>
    </source>
</evidence>
<accession>A0ABY7NTP1</accession>
<feature type="compositionally biased region" description="Low complexity" evidence="1">
    <location>
        <begin position="124"/>
        <end position="138"/>
    </location>
</feature>
<evidence type="ECO:0000256" key="1">
    <source>
        <dbReference type="SAM" id="MobiDB-lite"/>
    </source>
</evidence>
<evidence type="ECO:0000256" key="2">
    <source>
        <dbReference type="SAM" id="Phobius"/>
    </source>
</evidence>
<gene>
    <name evidence="3" type="ORF">O1G22_00930</name>
</gene>
<organism evidence="3 4">
    <name type="scientific">Streptomyces camelliae</name>
    <dbReference type="NCBI Taxonomy" id="3004093"/>
    <lineage>
        <taxon>Bacteria</taxon>
        <taxon>Bacillati</taxon>
        <taxon>Actinomycetota</taxon>
        <taxon>Actinomycetes</taxon>
        <taxon>Kitasatosporales</taxon>
        <taxon>Streptomycetaceae</taxon>
        <taxon>Streptomyces</taxon>
    </lineage>
</organism>
<feature type="transmembrane region" description="Helical" evidence="2">
    <location>
        <begin position="82"/>
        <end position="103"/>
    </location>
</feature>
<protein>
    <recommendedName>
        <fullName evidence="5">Serine/threonine protein kinase</fullName>
    </recommendedName>
</protein>
<keyword evidence="4" id="KW-1185">Reference proteome</keyword>
<name>A0ABY7NTP1_9ACTN</name>
<dbReference type="Proteomes" id="UP001212326">
    <property type="component" value="Chromosome"/>
</dbReference>
<keyword evidence="2" id="KW-0472">Membrane</keyword>